<dbReference type="AlphaFoldDB" id="A0A9D2Q6X3"/>
<dbReference type="InterPro" id="IPR036086">
    <property type="entry name" value="ParB/Sulfiredoxin_sf"/>
</dbReference>
<name>A0A9D2Q6X3_9FIRM</name>
<sequence>IREHGVMEPIHVLKKENGRYTILAGHRRSEASRRAGLLQIPAIVEQLDEDAAVIMFDSTNLGQRRSLKPSERAAAYLRIEKASANKHLDQNRTSAVISQVTGDNIRTIQRYKRLNNLIPEFLRLVDDGGISFVCGVELSFLSGHEQEDLLTLLEMHHKTTVTESKARMLKEEAQKGELRLKSMEAILFPKKPASEQSVKVPIGKIEHCIPPGLDKKELLDYIISAVEVYFENRKTENLT</sequence>
<dbReference type="InterPro" id="IPR003115">
    <property type="entry name" value="ParB_N"/>
</dbReference>
<reference evidence="3" key="1">
    <citation type="journal article" date="2021" name="PeerJ">
        <title>Extensive microbial diversity within the chicken gut microbiome revealed by metagenomics and culture.</title>
        <authorList>
            <person name="Gilroy R."/>
            <person name="Ravi A."/>
            <person name="Getino M."/>
            <person name="Pursley I."/>
            <person name="Horton D.L."/>
            <person name="Alikhan N.F."/>
            <person name="Baker D."/>
            <person name="Gharbi K."/>
            <person name="Hall N."/>
            <person name="Watson M."/>
            <person name="Adriaenssens E.M."/>
            <person name="Foster-Nyarko E."/>
            <person name="Jarju S."/>
            <person name="Secka A."/>
            <person name="Antonio M."/>
            <person name="Oren A."/>
            <person name="Chaudhuri R.R."/>
            <person name="La Ragione R."/>
            <person name="Hildebrand F."/>
            <person name="Pallen M.J."/>
        </authorList>
    </citation>
    <scope>NUCLEOTIDE SEQUENCE</scope>
    <source>
        <strain evidence="3">5933</strain>
    </source>
</reference>
<gene>
    <name evidence="3" type="ORF">H9698_07020</name>
</gene>
<dbReference type="Proteomes" id="UP000823918">
    <property type="component" value="Unassembled WGS sequence"/>
</dbReference>
<dbReference type="InterPro" id="IPR050336">
    <property type="entry name" value="Chromosome_partition/occlusion"/>
</dbReference>
<dbReference type="PANTHER" id="PTHR33375">
    <property type="entry name" value="CHROMOSOME-PARTITIONING PROTEIN PARB-RELATED"/>
    <property type="match status" value="1"/>
</dbReference>
<dbReference type="Pfam" id="PF02195">
    <property type="entry name" value="ParB_N"/>
    <property type="match status" value="1"/>
</dbReference>
<dbReference type="PANTHER" id="PTHR33375:SF1">
    <property type="entry name" value="CHROMOSOME-PARTITIONING PROTEIN PARB-RELATED"/>
    <property type="match status" value="1"/>
</dbReference>
<evidence type="ECO:0000313" key="3">
    <source>
        <dbReference type="EMBL" id="HJC72530.1"/>
    </source>
</evidence>
<dbReference type="GO" id="GO:0005694">
    <property type="term" value="C:chromosome"/>
    <property type="evidence" value="ECO:0007669"/>
    <property type="project" value="TreeGrafter"/>
</dbReference>
<comment type="similarity">
    <text evidence="1">Belongs to the ParB family.</text>
</comment>
<dbReference type="SUPFAM" id="SSF110849">
    <property type="entry name" value="ParB/Sulfiredoxin"/>
    <property type="match status" value="1"/>
</dbReference>
<proteinExistence type="inferred from homology"/>
<evidence type="ECO:0000259" key="2">
    <source>
        <dbReference type="Pfam" id="PF02195"/>
    </source>
</evidence>
<dbReference type="EMBL" id="DWWA01000034">
    <property type="protein sequence ID" value="HJC72530.1"/>
    <property type="molecule type" value="Genomic_DNA"/>
</dbReference>
<organism evidence="3 4">
    <name type="scientific">Candidatus Ruthenibacterium merdavium</name>
    <dbReference type="NCBI Taxonomy" id="2838752"/>
    <lineage>
        <taxon>Bacteria</taxon>
        <taxon>Bacillati</taxon>
        <taxon>Bacillota</taxon>
        <taxon>Clostridia</taxon>
        <taxon>Eubacteriales</taxon>
        <taxon>Oscillospiraceae</taxon>
        <taxon>Ruthenibacterium</taxon>
    </lineage>
</organism>
<reference evidence="3" key="2">
    <citation type="submission" date="2021-04" db="EMBL/GenBank/DDBJ databases">
        <authorList>
            <person name="Gilroy R."/>
        </authorList>
    </citation>
    <scope>NUCLEOTIDE SEQUENCE</scope>
    <source>
        <strain evidence="3">5933</strain>
    </source>
</reference>
<dbReference type="Gene3D" id="1.10.10.2830">
    <property type="match status" value="1"/>
</dbReference>
<dbReference type="InterPro" id="IPR004437">
    <property type="entry name" value="ParB/RepB/Spo0J"/>
</dbReference>
<dbReference type="GO" id="GO:0007059">
    <property type="term" value="P:chromosome segregation"/>
    <property type="evidence" value="ECO:0007669"/>
    <property type="project" value="TreeGrafter"/>
</dbReference>
<dbReference type="GO" id="GO:0003677">
    <property type="term" value="F:DNA binding"/>
    <property type="evidence" value="ECO:0007669"/>
    <property type="project" value="InterPro"/>
</dbReference>
<feature type="domain" description="ParB-like N-terminal" evidence="2">
    <location>
        <begin position="1"/>
        <end position="55"/>
    </location>
</feature>
<dbReference type="SUPFAM" id="SSF109709">
    <property type="entry name" value="KorB DNA-binding domain-like"/>
    <property type="match status" value="1"/>
</dbReference>
<comment type="caution">
    <text evidence="3">The sequence shown here is derived from an EMBL/GenBank/DDBJ whole genome shotgun (WGS) entry which is preliminary data.</text>
</comment>
<dbReference type="NCBIfam" id="TIGR00180">
    <property type="entry name" value="parB_part"/>
    <property type="match status" value="1"/>
</dbReference>
<feature type="non-terminal residue" evidence="3">
    <location>
        <position position="1"/>
    </location>
</feature>
<dbReference type="Gene3D" id="3.90.1530.30">
    <property type="match status" value="1"/>
</dbReference>
<evidence type="ECO:0000256" key="1">
    <source>
        <dbReference type="ARBA" id="ARBA00006295"/>
    </source>
</evidence>
<protein>
    <submittedName>
        <fullName evidence="3">ParB/RepB/Spo0J family partition protein</fullName>
    </submittedName>
</protein>
<dbReference type="GO" id="GO:0045881">
    <property type="term" value="P:positive regulation of sporulation resulting in formation of a cellular spore"/>
    <property type="evidence" value="ECO:0007669"/>
    <property type="project" value="TreeGrafter"/>
</dbReference>
<evidence type="ECO:0000313" key="4">
    <source>
        <dbReference type="Proteomes" id="UP000823918"/>
    </source>
</evidence>
<accession>A0A9D2Q6X3</accession>